<accession>A0A8D8Y2R7</accession>
<protein>
    <submittedName>
        <fullName evidence="2">Uncharacterized protein</fullName>
    </submittedName>
</protein>
<proteinExistence type="predicted"/>
<dbReference type="EMBL" id="HBUF01355254">
    <property type="protein sequence ID" value="CAG6716975.1"/>
    <property type="molecule type" value="Transcribed_RNA"/>
</dbReference>
<evidence type="ECO:0000313" key="2">
    <source>
        <dbReference type="EMBL" id="CAG6716973.1"/>
    </source>
</evidence>
<keyword evidence="1" id="KW-0472">Membrane</keyword>
<organism evidence="2">
    <name type="scientific">Cacopsylla melanoneura</name>
    <dbReference type="NCBI Taxonomy" id="428564"/>
    <lineage>
        <taxon>Eukaryota</taxon>
        <taxon>Metazoa</taxon>
        <taxon>Ecdysozoa</taxon>
        <taxon>Arthropoda</taxon>
        <taxon>Hexapoda</taxon>
        <taxon>Insecta</taxon>
        <taxon>Pterygota</taxon>
        <taxon>Neoptera</taxon>
        <taxon>Paraneoptera</taxon>
        <taxon>Hemiptera</taxon>
        <taxon>Sternorrhyncha</taxon>
        <taxon>Psylloidea</taxon>
        <taxon>Psyllidae</taxon>
        <taxon>Psyllinae</taxon>
        <taxon>Cacopsylla</taxon>
    </lineage>
</organism>
<keyword evidence="1" id="KW-0812">Transmembrane</keyword>
<dbReference type="AlphaFoldDB" id="A0A8D8Y2R7"/>
<reference evidence="2" key="1">
    <citation type="submission" date="2021-05" db="EMBL/GenBank/DDBJ databases">
        <authorList>
            <person name="Alioto T."/>
            <person name="Alioto T."/>
            <person name="Gomez Garrido J."/>
        </authorList>
    </citation>
    <scope>NUCLEOTIDE SEQUENCE</scope>
</reference>
<evidence type="ECO:0000256" key="1">
    <source>
        <dbReference type="SAM" id="Phobius"/>
    </source>
</evidence>
<feature type="transmembrane region" description="Helical" evidence="1">
    <location>
        <begin position="12"/>
        <end position="35"/>
    </location>
</feature>
<sequence length="118" mass="13523">MLVHVLSKETQHSWVMIPLHLTSFLTPAVYMYLLFWSLGDPLPDVAELYCLLARKNSTLQCIQFAGVGIEDPVNKTQIPNNFLVGIVPVLCRFTICEEYVCLEILGQQLTHNRWIHPK</sequence>
<dbReference type="EMBL" id="HBUF01355253">
    <property type="protein sequence ID" value="CAG6716973.1"/>
    <property type="molecule type" value="Transcribed_RNA"/>
</dbReference>
<keyword evidence="1" id="KW-1133">Transmembrane helix</keyword>
<name>A0A8D8Y2R7_9HEMI</name>